<dbReference type="GO" id="GO:0006355">
    <property type="term" value="P:regulation of DNA-templated transcription"/>
    <property type="evidence" value="ECO:0007669"/>
    <property type="project" value="InterPro"/>
</dbReference>
<proteinExistence type="predicted"/>
<sequence length="393" mass="44533">MDWCFGSCIDDLVVPKDQELSDRFPTPESWPKWEINAPGNMESQNECFILNTNFAQEYLVLSGKSLYNEVEMESSVSAKDESCSSVCGGSSQESLNQAPISHRQLDYQLDELSRFQQMDDIFLNSLLEDVPGSEDSVKSYSRSPDSQCDMMPTDNLLGDMFSNCQSISSNQQSVGSSKYLKTNAFSPTQSLQKVEVPPLYSSPSTLEKNNSLTLKYLNKVPPANNTSPPEKSCIDENITPGPSSLEEFILQELESVMTQIPHKTRICFRDAFFRLAKNSQQNLVARNQRRNFSLETEFPTHDAKIRSERKNGVESETNTIDIVITSFTLNKMEVNFQDFPVLKHRFTKAREALKHSSNQSEIHFFPQSSVMPRDVEVPNVFWQHAVTNGNRLT</sequence>
<dbReference type="InterPro" id="IPR039928">
    <property type="entry name" value="LNK"/>
</dbReference>
<evidence type="ECO:0008006" key="3">
    <source>
        <dbReference type="Google" id="ProtNLM"/>
    </source>
</evidence>
<accession>A0AAV5LSI6</accession>
<dbReference type="PANTHER" id="PTHR33334">
    <property type="entry name" value="PROTEIN LNK1"/>
    <property type="match status" value="1"/>
</dbReference>
<name>A0AAV5LSI6_9ROSI</name>
<keyword evidence="2" id="KW-1185">Reference proteome</keyword>
<organism evidence="1 2">
    <name type="scientific">Rubroshorea leprosula</name>
    <dbReference type="NCBI Taxonomy" id="152421"/>
    <lineage>
        <taxon>Eukaryota</taxon>
        <taxon>Viridiplantae</taxon>
        <taxon>Streptophyta</taxon>
        <taxon>Embryophyta</taxon>
        <taxon>Tracheophyta</taxon>
        <taxon>Spermatophyta</taxon>
        <taxon>Magnoliopsida</taxon>
        <taxon>eudicotyledons</taxon>
        <taxon>Gunneridae</taxon>
        <taxon>Pentapetalae</taxon>
        <taxon>rosids</taxon>
        <taxon>malvids</taxon>
        <taxon>Malvales</taxon>
        <taxon>Dipterocarpaceae</taxon>
        <taxon>Rubroshorea</taxon>
    </lineage>
</organism>
<comment type="caution">
    <text evidence="1">The sequence shown here is derived from an EMBL/GenBank/DDBJ whole genome shotgun (WGS) entry which is preliminary data.</text>
</comment>
<dbReference type="AlphaFoldDB" id="A0AAV5LSI6"/>
<dbReference type="PANTHER" id="PTHR33334:SF10">
    <property type="entry name" value="PROTEIN LNK4"/>
    <property type="match status" value="1"/>
</dbReference>
<evidence type="ECO:0000313" key="1">
    <source>
        <dbReference type="EMBL" id="GKV39656.1"/>
    </source>
</evidence>
<dbReference type="EMBL" id="BPVZ01000136">
    <property type="protein sequence ID" value="GKV39656.1"/>
    <property type="molecule type" value="Genomic_DNA"/>
</dbReference>
<dbReference type="Proteomes" id="UP001054252">
    <property type="component" value="Unassembled WGS sequence"/>
</dbReference>
<evidence type="ECO:0000313" key="2">
    <source>
        <dbReference type="Proteomes" id="UP001054252"/>
    </source>
</evidence>
<reference evidence="1 2" key="1">
    <citation type="journal article" date="2021" name="Commun. Biol.">
        <title>The genome of Shorea leprosula (Dipterocarpaceae) highlights the ecological relevance of drought in aseasonal tropical rainforests.</title>
        <authorList>
            <person name="Ng K.K.S."/>
            <person name="Kobayashi M.J."/>
            <person name="Fawcett J.A."/>
            <person name="Hatakeyama M."/>
            <person name="Paape T."/>
            <person name="Ng C.H."/>
            <person name="Ang C.C."/>
            <person name="Tnah L.H."/>
            <person name="Lee C.T."/>
            <person name="Nishiyama T."/>
            <person name="Sese J."/>
            <person name="O'Brien M.J."/>
            <person name="Copetti D."/>
            <person name="Mohd Noor M.I."/>
            <person name="Ong R.C."/>
            <person name="Putra M."/>
            <person name="Sireger I.Z."/>
            <person name="Indrioko S."/>
            <person name="Kosugi Y."/>
            <person name="Izuno A."/>
            <person name="Isagi Y."/>
            <person name="Lee S.L."/>
            <person name="Shimizu K.K."/>
        </authorList>
    </citation>
    <scope>NUCLEOTIDE SEQUENCE [LARGE SCALE GENOMIC DNA]</scope>
    <source>
        <strain evidence="1">214</strain>
    </source>
</reference>
<protein>
    <recommendedName>
        <fullName evidence="3">Protein LNK3</fullName>
    </recommendedName>
</protein>
<gene>
    <name evidence="1" type="ORF">SLEP1_g47396</name>
</gene>
<dbReference type="GO" id="GO:0007623">
    <property type="term" value="P:circadian rhythm"/>
    <property type="evidence" value="ECO:0007669"/>
    <property type="project" value="InterPro"/>
</dbReference>